<comment type="caution">
    <text evidence="5">The sequence shown here is derived from an EMBL/GenBank/DDBJ whole genome shotgun (WGS) entry which is preliminary data.</text>
</comment>
<dbReference type="PRINTS" id="PR00084">
    <property type="entry name" value="MTLDHDRGNASE"/>
</dbReference>
<dbReference type="InterPro" id="IPR008927">
    <property type="entry name" value="6-PGluconate_DH-like_C_sf"/>
</dbReference>
<evidence type="ECO:0000256" key="1">
    <source>
        <dbReference type="ARBA" id="ARBA00023002"/>
    </source>
</evidence>
<dbReference type="InterPro" id="IPR036291">
    <property type="entry name" value="NAD(P)-bd_dom_sf"/>
</dbReference>
<dbReference type="HOGENOM" id="CLU_027324_0_1_5"/>
<keyword evidence="1" id="KW-0560">Oxidoreductase</keyword>
<dbReference type="Gene3D" id="1.10.1040.10">
    <property type="entry name" value="N-(1-d-carboxylethyl)-l-norvaline Dehydrogenase, domain 2"/>
    <property type="match status" value="1"/>
</dbReference>
<dbReference type="InterPro" id="IPR050988">
    <property type="entry name" value="Mannitol_DH/Oxidoreductase"/>
</dbReference>
<accession>Q0FUW1</accession>
<dbReference type="PANTHER" id="PTHR43362:SF1">
    <property type="entry name" value="MANNITOL DEHYDROGENASE 2-RELATED"/>
    <property type="match status" value="1"/>
</dbReference>
<protein>
    <submittedName>
        <fullName evidence="5">D-mannonate oxidoreductase</fullName>
    </submittedName>
</protein>
<name>Q0FUW1_SALBH</name>
<dbReference type="InterPro" id="IPR013118">
    <property type="entry name" value="Mannitol_DH_C"/>
</dbReference>
<dbReference type="STRING" id="314265.R2601_00985"/>
<dbReference type="InterPro" id="IPR013131">
    <property type="entry name" value="Mannitol_DH_N"/>
</dbReference>
<dbReference type="GO" id="GO:0019594">
    <property type="term" value="P:mannitol metabolic process"/>
    <property type="evidence" value="ECO:0007669"/>
    <property type="project" value="InterPro"/>
</dbReference>
<keyword evidence="6" id="KW-1185">Reference proteome</keyword>
<evidence type="ECO:0000259" key="4">
    <source>
        <dbReference type="Pfam" id="PF08125"/>
    </source>
</evidence>
<dbReference type="AlphaFoldDB" id="Q0FUW1"/>
<dbReference type="SUPFAM" id="SSF48179">
    <property type="entry name" value="6-phosphogluconate dehydrogenase C-terminal domain-like"/>
    <property type="match status" value="1"/>
</dbReference>
<dbReference type="Gene3D" id="3.40.50.720">
    <property type="entry name" value="NAD(P)-binding Rossmann-like Domain"/>
    <property type="match status" value="1"/>
</dbReference>
<evidence type="ECO:0000259" key="3">
    <source>
        <dbReference type="Pfam" id="PF01232"/>
    </source>
</evidence>
<reference evidence="5 6" key="1">
    <citation type="journal article" date="2010" name="J. Bacteriol.">
        <title>Genome sequences of Pelagibaca bermudensis HTCC2601T and Maritimibacter alkaliphilus HTCC2654T, the type strains of two marine Roseobacter genera.</title>
        <authorList>
            <person name="Thrash J.C."/>
            <person name="Cho J.C."/>
            <person name="Ferriera S."/>
            <person name="Johnson J."/>
            <person name="Vergin K.L."/>
            <person name="Giovannoni S.J."/>
        </authorList>
    </citation>
    <scope>NUCLEOTIDE SEQUENCE [LARGE SCALE GENOMIC DNA]</scope>
    <source>
        <strain evidence="6">DSM 26914 / JCM 13377 / KCTC 12554 / HTCC2601</strain>
    </source>
</reference>
<feature type="domain" description="Mannitol dehydrogenase C-terminal" evidence="4">
    <location>
        <begin position="280"/>
        <end position="463"/>
    </location>
</feature>
<dbReference type="PANTHER" id="PTHR43362">
    <property type="entry name" value="MANNITOL DEHYDROGENASE DSF1-RELATED"/>
    <property type="match status" value="1"/>
</dbReference>
<evidence type="ECO:0000313" key="5">
    <source>
        <dbReference type="EMBL" id="EAU47970.1"/>
    </source>
</evidence>
<dbReference type="Pfam" id="PF01232">
    <property type="entry name" value="Mannitol_dh"/>
    <property type="match status" value="1"/>
</dbReference>
<gene>
    <name evidence="5" type="ORF">R2601_00985</name>
</gene>
<feature type="domain" description="Mannitol dehydrogenase N-terminal" evidence="3">
    <location>
        <begin position="25"/>
        <end position="271"/>
    </location>
</feature>
<organism evidence="5 6">
    <name type="scientific">Salipiger bermudensis (strain DSM 26914 / JCM 13377 / KCTC 12554 / HTCC2601)</name>
    <name type="common">Pelagibaca bermudensis</name>
    <dbReference type="NCBI Taxonomy" id="314265"/>
    <lineage>
        <taxon>Bacteria</taxon>
        <taxon>Pseudomonadati</taxon>
        <taxon>Pseudomonadota</taxon>
        <taxon>Alphaproteobacteria</taxon>
        <taxon>Rhodobacterales</taxon>
        <taxon>Roseobacteraceae</taxon>
        <taxon>Salipiger</taxon>
    </lineage>
</organism>
<dbReference type="InterPro" id="IPR023027">
    <property type="entry name" value="Mannitol_DH_CS"/>
</dbReference>
<dbReference type="Pfam" id="PF08125">
    <property type="entry name" value="Mannitol_dh_C"/>
    <property type="match status" value="1"/>
</dbReference>
<dbReference type="RefSeq" id="WP_007803718.1">
    <property type="nucleotide sequence ID" value="NZ_DS022279.1"/>
</dbReference>
<proteinExistence type="predicted"/>
<dbReference type="SUPFAM" id="SSF51735">
    <property type="entry name" value="NAD(P)-binding Rossmann-fold domains"/>
    <property type="match status" value="1"/>
</dbReference>
<keyword evidence="2" id="KW-0520">NAD</keyword>
<dbReference type="EMBL" id="AATQ01000003">
    <property type="protein sequence ID" value="EAU47970.1"/>
    <property type="molecule type" value="Genomic_DNA"/>
</dbReference>
<dbReference type="OrthoDB" id="271711at2"/>
<dbReference type="InterPro" id="IPR013328">
    <property type="entry name" value="6PGD_dom2"/>
</dbReference>
<dbReference type="PROSITE" id="PS00974">
    <property type="entry name" value="MANNITOL_DHGENASE"/>
    <property type="match status" value="1"/>
</dbReference>
<dbReference type="eggNOG" id="COG0246">
    <property type="taxonomic scope" value="Bacteria"/>
</dbReference>
<dbReference type="GO" id="GO:0016616">
    <property type="term" value="F:oxidoreductase activity, acting on the CH-OH group of donors, NAD or NADP as acceptor"/>
    <property type="evidence" value="ECO:0007669"/>
    <property type="project" value="TreeGrafter"/>
</dbReference>
<evidence type="ECO:0000256" key="2">
    <source>
        <dbReference type="ARBA" id="ARBA00023027"/>
    </source>
</evidence>
<evidence type="ECO:0000313" key="6">
    <source>
        <dbReference type="Proteomes" id="UP000006230"/>
    </source>
</evidence>
<dbReference type="InterPro" id="IPR000669">
    <property type="entry name" value="Mannitol_DH"/>
</dbReference>
<dbReference type="Proteomes" id="UP000006230">
    <property type="component" value="Unassembled WGS sequence"/>
</dbReference>
<sequence length="486" mass="51349">MRLTSLDQVPAALRPGYAPADHGVGIVHLGLGAFHKAHQAALTDLALAATGGDWRILGVSLRSPKASEELHPQTGLYTLIEKGTEGTQARVIASIADAVCSAGDPEPALAAMAAETTRIVSLTVTEKAYGLDRAAQGCDPQHPAVAADLATPDAPQGVLGLLTEALRRRRAAGLPPFTVLCCDNLPDNGVLLRGAVVDFARRLDPALSDWIAAEVAFPSTMVDRITPAATEATRAEAAALTGCEDLAAVETERFCQWVVEDHFPLGRPAWEAAGVIFTDDVSAFEAMKLRMLNGSHSMLAYAGFHAGATYVRDVMADAPLAALVRRHLTTAAATLPPIAGIDTTAYAEALLRRFENPAIAHETFQIAMDGSEKMPQRIFSAIPDARQGGVSVRAFAFATAAWLRHVSGRTHDCAPYELRDPNAARLQALAAGQDASGIVAGLRETGLPPKPVARDDAFWDEVTEILARMLSQPMAEVIAAEAARAS</sequence>